<keyword evidence="5 8" id="KW-0804">Transcription</keyword>
<dbReference type="GO" id="GO:0005675">
    <property type="term" value="C:transcription factor TFIIH holo complex"/>
    <property type="evidence" value="ECO:0007669"/>
    <property type="project" value="TreeGrafter"/>
</dbReference>
<protein>
    <recommendedName>
        <fullName evidence="8">General transcription and DNA repair factor IIH subunit TFB5</fullName>
    </recommendedName>
</protein>
<name>C1BN47_CALRO</name>
<reference evidence="9" key="1">
    <citation type="submission" date="2009-03" db="EMBL/GenBank/DDBJ databases">
        <title>Caligus rogercresseyi ESTs and full-length cDNAs.</title>
        <authorList>
            <person name="Yasuike M."/>
            <person name="von Schalburg K."/>
            <person name="Cooper G."/>
            <person name="Leong J."/>
            <person name="Jones S.R.M."/>
            <person name="Koop B.F."/>
        </authorList>
    </citation>
    <scope>NUCLEOTIDE SEQUENCE</scope>
    <source>
        <tissue evidence="9">Whole tissue</tissue>
    </source>
</reference>
<organism evidence="9">
    <name type="scientific">Caligus rogercresseyi</name>
    <name type="common">Sea louse</name>
    <dbReference type="NCBI Taxonomy" id="217165"/>
    <lineage>
        <taxon>Eukaryota</taxon>
        <taxon>Metazoa</taxon>
        <taxon>Ecdysozoa</taxon>
        <taxon>Arthropoda</taxon>
        <taxon>Crustacea</taxon>
        <taxon>Multicrustacea</taxon>
        <taxon>Hexanauplia</taxon>
        <taxon>Copepoda</taxon>
        <taxon>Siphonostomatoida</taxon>
        <taxon>Caligidae</taxon>
        <taxon>Caligus</taxon>
    </lineage>
</organism>
<dbReference type="GO" id="GO:0000439">
    <property type="term" value="C:transcription factor TFIIH core complex"/>
    <property type="evidence" value="ECO:0007669"/>
    <property type="project" value="UniProtKB-UniRule"/>
</dbReference>
<comment type="subcellular location">
    <subcellularLocation>
        <location evidence="1 8">Nucleus</location>
    </subcellularLocation>
</comment>
<evidence type="ECO:0000256" key="7">
    <source>
        <dbReference type="ARBA" id="ARBA00023242"/>
    </source>
</evidence>
<keyword evidence="4 8" id="KW-0805">Transcription regulation</keyword>
<comment type="similarity">
    <text evidence="2 8">Belongs to the TFB5 family.</text>
</comment>
<dbReference type="FunFam" id="3.30.70.1220:FF:000001">
    <property type="entry name" value="General transcription factor IIH subunit 5"/>
    <property type="match status" value="1"/>
</dbReference>
<keyword evidence="6 8" id="KW-0234">DNA repair</keyword>
<dbReference type="Pfam" id="PF06331">
    <property type="entry name" value="Tfb5"/>
    <property type="match status" value="1"/>
</dbReference>
<sequence length="71" mass="8209">MVNATRGVLVNCDPAMKQFLLYLDEKEELGSRFVVKDLDPNHLFISPEILPKLQDRIDDLMDKFSVPFVEN</sequence>
<dbReference type="EMBL" id="BT076026">
    <property type="protein sequence ID" value="ACO10450.1"/>
    <property type="molecule type" value="mRNA"/>
</dbReference>
<dbReference type="PANTHER" id="PTHR28580">
    <property type="entry name" value="GENERAL TRANSCRIPTION FACTOR IIH SUBUNIT 5"/>
    <property type="match status" value="1"/>
</dbReference>
<evidence type="ECO:0000256" key="3">
    <source>
        <dbReference type="ARBA" id="ARBA00022763"/>
    </source>
</evidence>
<evidence type="ECO:0000256" key="1">
    <source>
        <dbReference type="ARBA" id="ARBA00004123"/>
    </source>
</evidence>
<dbReference type="GO" id="GO:0006294">
    <property type="term" value="P:nucleotide-excision repair, preincision complex assembly"/>
    <property type="evidence" value="ECO:0007669"/>
    <property type="project" value="TreeGrafter"/>
</dbReference>
<evidence type="ECO:0000313" key="9">
    <source>
        <dbReference type="EMBL" id="ACO10450.1"/>
    </source>
</evidence>
<evidence type="ECO:0000256" key="6">
    <source>
        <dbReference type="ARBA" id="ARBA00023204"/>
    </source>
</evidence>
<dbReference type="InterPro" id="IPR009400">
    <property type="entry name" value="TFIIH_TTDA/Tfb5"/>
</dbReference>
<gene>
    <name evidence="9" type="primary">TF2H5</name>
</gene>
<evidence type="ECO:0000256" key="8">
    <source>
        <dbReference type="RuleBase" id="RU368032"/>
    </source>
</evidence>
<dbReference type="InterPro" id="IPR035935">
    <property type="entry name" value="TFB5-like_sf"/>
</dbReference>
<evidence type="ECO:0000256" key="2">
    <source>
        <dbReference type="ARBA" id="ARBA00007470"/>
    </source>
</evidence>
<dbReference type="SUPFAM" id="SSF142897">
    <property type="entry name" value="TFB5-like"/>
    <property type="match status" value="1"/>
</dbReference>
<dbReference type="AlphaFoldDB" id="C1BN47"/>
<comment type="function">
    <text evidence="8">In NER, TFIIH acts by opening DNA around the lesion to allow the excision of the damaged oligonucleotide and its replacement by a new DNA fragment. In transcription, TFIIH has an essential role in transcription initiation. When the pre-initiation complex (PIC) has been established, TFIIH is required for promoter opening and promoter escape.</text>
</comment>
<dbReference type="Gene3D" id="3.30.70.1220">
    <property type="entry name" value="TFB5-like"/>
    <property type="match status" value="1"/>
</dbReference>
<dbReference type="GO" id="GO:0006367">
    <property type="term" value="P:transcription initiation at RNA polymerase II promoter"/>
    <property type="evidence" value="ECO:0007669"/>
    <property type="project" value="UniProtKB-UniRule"/>
</dbReference>
<accession>C1BN47</accession>
<evidence type="ECO:0000256" key="5">
    <source>
        <dbReference type="ARBA" id="ARBA00023163"/>
    </source>
</evidence>
<proteinExistence type="evidence at transcript level"/>
<keyword evidence="7 8" id="KW-0539">Nucleus</keyword>
<evidence type="ECO:0000256" key="4">
    <source>
        <dbReference type="ARBA" id="ARBA00023015"/>
    </source>
</evidence>
<keyword evidence="3 8" id="KW-0227">DNA damage</keyword>
<dbReference type="PANTHER" id="PTHR28580:SF1">
    <property type="entry name" value="GENERAL TRANSCRIPTION FACTOR IIH SUBUNIT 5"/>
    <property type="match status" value="1"/>
</dbReference>
<dbReference type="SMART" id="SM01395">
    <property type="entry name" value="Tbf5"/>
    <property type="match status" value="1"/>
</dbReference>
<comment type="subunit">
    <text evidence="8">Component of the 7-subunit TFIIH core complex.</text>
</comment>